<comment type="caution">
    <text evidence="1">The sequence shown here is derived from an EMBL/GenBank/DDBJ whole genome shotgun (WGS) entry which is preliminary data.</text>
</comment>
<sequence length="56" mass="6162">MCPCQRGSEVVNVTHDRINLYLTCFSDGFLCEASNIAVLRIVGDNPFGTNTQRGEV</sequence>
<dbReference type="RefSeq" id="WP_155276618.1">
    <property type="nucleotide sequence ID" value="NZ_CP059958.1"/>
</dbReference>
<reference evidence="1 2" key="1">
    <citation type="submission" date="2020-07" db="EMBL/GenBank/DDBJ databases">
        <title>A pangenomic view of the genus Pectobacterium provides insights into genome organization, phylogeny, and virulence.</title>
        <authorList>
            <person name="Jonkheer E."/>
            <person name="Brankovics B."/>
            <person name="Houwers I."/>
            <person name="Van Der Wolf J."/>
            <person name="Bonants P."/>
            <person name="Vreeburg R."/>
            <person name="Bollema R."/>
            <person name="De Haan J."/>
            <person name="Berke L."/>
            <person name="De Ridder D."/>
            <person name="Smit S."/>
            <person name="Van Der Lee T.A.J."/>
        </authorList>
    </citation>
    <scope>NUCLEOTIDE SEQUENCE [LARGE SCALE GENOMIC DNA]</scope>
    <source>
        <strain evidence="1 2">NAK:384</strain>
    </source>
</reference>
<dbReference type="EMBL" id="JACGET010000013">
    <property type="protein sequence ID" value="MBN3107029.1"/>
    <property type="molecule type" value="Genomic_DNA"/>
</dbReference>
<evidence type="ECO:0000313" key="1">
    <source>
        <dbReference type="EMBL" id="MBN3107029.1"/>
    </source>
</evidence>
<name>A0ABS2X2P9_9GAMM</name>
<gene>
    <name evidence="1" type="ORF">H4F48_13215</name>
</gene>
<keyword evidence="2" id="KW-1185">Reference proteome</keyword>
<evidence type="ECO:0000313" key="2">
    <source>
        <dbReference type="Proteomes" id="UP000762586"/>
    </source>
</evidence>
<organism evidence="1 2">
    <name type="scientific">Pectobacterium brasiliense</name>
    <dbReference type="NCBI Taxonomy" id="180957"/>
    <lineage>
        <taxon>Bacteria</taxon>
        <taxon>Pseudomonadati</taxon>
        <taxon>Pseudomonadota</taxon>
        <taxon>Gammaproteobacteria</taxon>
        <taxon>Enterobacterales</taxon>
        <taxon>Pectobacteriaceae</taxon>
        <taxon>Pectobacterium</taxon>
    </lineage>
</organism>
<proteinExistence type="predicted"/>
<dbReference type="Proteomes" id="UP000762586">
    <property type="component" value="Unassembled WGS sequence"/>
</dbReference>
<protein>
    <submittedName>
        <fullName evidence="1">Uncharacterized protein</fullName>
    </submittedName>
</protein>
<accession>A0ABS2X2P9</accession>